<dbReference type="EMBL" id="JAHRIP010039371">
    <property type="protein sequence ID" value="MEQ2296039.1"/>
    <property type="molecule type" value="Genomic_DNA"/>
</dbReference>
<comment type="caution">
    <text evidence="3">The sequence shown here is derived from an EMBL/GenBank/DDBJ whole genome shotgun (WGS) entry which is preliminary data.</text>
</comment>
<feature type="transmembrane region" description="Helical" evidence="1">
    <location>
        <begin position="63"/>
        <end position="83"/>
    </location>
</feature>
<proteinExistence type="predicted"/>
<keyword evidence="4" id="KW-1185">Reference proteome</keyword>
<reference evidence="3 4" key="1">
    <citation type="submission" date="2021-06" db="EMBL/GenBank/DDBJ databases">
        <authorList>
            <person name="Palmer J.M."/>
        </authorList>
    </citation>
    <scope>NUCLEOTIDE SEQUENCE [LARGE SCALE GENOMIC DNA]</scope>
    <source>
        <strain evidence="3 4">AS_MEX2019</strain>
        <tissue evidence="3">Muscle</tissue>
    </source>
</reference>
<gene>
    <name evidence="3" type="ORF">AMECASPLE_020763</name>
</gene>
<evidence type="ECO:0000313" key="3">
    <source>
        <dbReference type="EMBL" id="MEQ2296039.1"/>
    </source>
</evidence>
<feature type="chain" id="PRO_5047261350" evidence="2">
    <location>
        <begin position="22"/>
        <end position="147"/>
    </location>
</feature>
<organism evidence="3 4">
    <name type="scientific">Ameca splendens</name>
    <dbReference type="NCBI Taxonomy" id="208324"/>
    <lineage>
        <taxon>Eukaryota</taxon>
        <taxon>Metazoa</taxon>
        <taxon>Chordata</taxon>
        <taxon>Craniata</taxon>
        <taxon>Vertebrata</taxon>
        <taxon>Euteleostomi</taxon>
        <taxon>Actinopterygii</taxon>
        <taxon>Neopterygii</taxon>
        <taxon>Teleostei</taxon>
        <taxon>Neoteleostei</taxon>
        <taxon>Acanthomorphata</taxon>
        <taxon>Ovalentaria</taxon>
        <taxon>Atherinomorphae</taxon>
        <taxon>Cyprinodontiformes</taxon>
        <taxon>Goodeidae</taxon>
        <taxon>Ameca</taxon>
    </lineage>
</organism>
<keyword evidence="2" id="KW-0732">Signal</keyword>
<name>A0ABV0YQ96_9TELE</name>
<keyword evidence="1" id="KW-0812">Transmembrane</keyword>
<evidence type="ECO:0000313" key="4">
    <source>
        <dbReference type="Proteomes" id="UP001469553"/>
    </source>
</evidence>
<accession>A0ABV0YQ96</accession>
<keyword evidence="1" id="KW-0472">Membrane</keyword>
<evidence type="ECO:0000256" key="1">
    <source>
        <dbReference type="SAM" id="Phobius"/>
    </source>
</evidence>
<evidence type="ECO:0000256" key="2">
    <source>
        <dbReference type="SAM" id="SignalP"/>
    </source>
</evidence>
<dbReference type="Proteomes" id="UP001469553">
    <property type="component" value="Unassembled WGS sequence"/>
</dbReference>
<protein>
    <submittedName>
        <fullName evidence="3">Uncharacterized protein</fullName>
    </submittedName>
</protein>
<feature type="signal peptide" evidence="2">
    <location>
        <begin position="1"/>
        <end position="21"/>
    </location>
</feature>
<keyword evidence="1" id="KW-1133">Transmembrane helix</keyword>
<sequence>MGSVSECTTSIVVCLYVGCMGVSVCMRVGMCDHDCVCLFLCQVGSWVASSPGSVPPRHTTCRWLVFQPAGVFVVLGVWGWVLWRVPAHSRRLLAMAQALWLCRTSAWGVMCPRVLGLWVHDWICSGVDGWGLWARCCRSLRLLHCGC</sequence>